<evidence type="ECO:0000313" key="2">
    <source>
        <dbReference type="EMBL" id="KAK1410619.1"/>
    </source>
</evidence>
<accession>A0AAD8JTR1</accession>
<proteinExistence type="predicted"/>
<evidence type="ECO:0000313" key="3">
    <source>
        <dbReference type="Proteomes" id="UP001229421"/>
    </source>
</evidence>
<reference evidence="2" key="1">
    <citation type="journal article" date="2023" name="bioRxiv">
        <title>Improved chromosome-level genome assembly for marigold (Tagetes erecta).</title>
        <authorList>
            <person name="Jiang F."/>
            <person name="Yuan L."/>
            <person name="Wang S."/>
            <person name="Wang H."/>
            <person name="Xu D."/>
            <person name="Wang A."/>
            <person name="Fan W."/>
        </authorList>
    </citation>
    <scope>NUCLEOTIDE SEQUENCE</scope>
    <source>
        <strain evidence="2">WSJ</strain>
        <tissue evidence="2">Leaf</tissue>
    </source>
</reference>
<keyword evidence="3" id="KW-1185">Reference proteome</keyword>
<protein>
    <submittedName>
        <fullName evidence="2">Uncharacterized protein</fullName>
    </submittedName>
</protein>
<feature type="compositionally biased region" description="Polar residues" evidence="1">
    <location>
        <begin position="22"/>
        <end position="34"/>
    </location>
</feature>
<dbReference type="EMBL" id="JAUHHV010000010">
    <property type="protein sequence ID" value="KAK1410619.1"/>
    <property type="molecule type" value="Genomic_DNA"/>
</dbReference>
<dbReference type="Proteomes" id="UP001229421">
    <property type="component" value="Unassembled WGS sequence"/>
</dbReference>
<evidence type="ECO:0000256" key="1">
    <source>
        <dbReference type="SAM" id="MobiDB-lite"/>
    </source>
</evidence>
<comment type="caution">
    <text evidence="2">The sequence shown here is derived from an EMBL/GenBank/DDBJ whole genome shotgun (WGS) entry which is preliminary data.</text>
</comment>
<dbReference type="AlphaFoldDB" id="A0AAD8JTR1"/>
<feature type="region of interest" description="Disordered" evidence="1">
    <location>
        <begin position="13"/>
        <end position="37"/>
    </location>
</feature>
<gene>
    <name evidence="2" type="ORF">QVD17_37156</name>
</gene>
<sequence>MPEAWQVVKPVGWTPPHRRTATHSSDVTTPSLKSPSIEPEDRERYLSLLLSCPCPQPKYFKPKFQLPKSVDIACCFLLPLTIQPPISNSTSSDSLFLSSAAPSLHQIRCFFLLLLLSDLLLLSSLTCCCRRRPATVLLLSPLTCCSAAAVSADLHSC</sequence>
<organism evidence="2 3">
    <name type="scientific">Tagetes erecta</name>
    <name type="common">African marigold</name>
    <dbReference type="NCBI Taxonomy" id="13708"/>
    <lineage>
        <taxon>Eukaryota</taxon>
        <taxon>Viridiplantae</taxon>
        <taxon>Streptophyta</taxon>
        <taxon>Embryophyta</taxon>
        <taxon>Tracheophyta</taxon>
        <taxon>Spermatophyta</taxon>
        <taxon>Magnoliopsida</taxon>
        <taxon>eudicotyledons</taxon>
        <taxon>Gunneridae</taxon>
        <taxon>Pentapetalae</taxon>
        <taxon>asterids</taxon>
        <taxon>campanulids</taxon>
        <taxon>Asterales</taxon>
        <taxon>Asteraceae</taxon>
        <taxon>Asteroideae</taxon>
        <taxon>Heliantheae alliance</taxon>
        <taxon>Tageteae</taxon>
        <taxon>Tagetes</taxon>
    </lineage>
</organism>
<name>A0AAD8JTR1_TARER</name>